<proteinExistence type="predicted"/>
<evidence type="ECO:0000256" key="1">
    <source>
        <dbReference type="SAM" id="MobiDB-lite"/>
    </source>
</evidence>
<dbReference type="Proteomes" id="UP000801492">
    <property type="component" value="Unassembled WGS sequence"/>
</dbReference>
<sequence length="92" mass="10364">MKLRKFPVPNIPSKLPIRVVSRLMGKTNYATSVISRPKRVKHFKDLNPKDPDDELSVRKLVSHRVPHLSTQGQKAAPLNGTQKLRAGSMKKV</sequence>
<name>A0A8K0GM19_IGNLU</name>
<gene>
    <name evidence="2" type="ORF">ILUMI_01644</name>
</gene>
<dbReference type="AlphaFoldDB" id="A0A8K0GM19"/>
<protein>
    <submittedName>
        <fullName evidence="2">Uncharacterized protein</fullName>
    </submittedName>
</protein>
<reference evidence="2" key="1">
    <citation type="submission" date="2019-08" db="EMBL/GenBank/DDBJ databases">
        <title>The genome of the North American firefly Photinus pyralis.</title>
        <authorList>
            <consortium name="Photinus pyralis genome working group"/>
            <person name="Fallon T.R."/>
            <person name="Sander Lower S.E."/>
            <person name="Weng J.-K."/>
        </authorList>
    </citation>
    <scope>NUCLEOTIDE SEQUENCE</scope>
    <source>
        <strain evidence="2">TRF0915ILg1</strain>
        <tissue evidence="2">Whole body</tissue>
    </source>
</reference>
<comment type="caution">
    <text evidence="2">The sequence shown here is derived from an EMBL/GenBank/DDBJ whole genome shotgun (WGS) entry which is preliminary data.</text>
</comment>
<feature type="region of interest" description="Disordered" evidence="1">
    <location>
        <begin position="64"/>
        <end position="92"/>
    </location>
</feature>
<keyword evidence="3" id="KW-1185">Reference proteome</keyword>
<organism evidence="2 3">
    <name type="scientific">Ignelater luminosus</name>
    <name type="common">Cucubano</name>
    <name type="synonym">Pyrophorus luminosus</name>
    <dbReference type="NCBI Taxonomy" id="2038154"/>
    <lineage>
        <taxon>Eukaryota</taxon>
        <taxon>Metazoa</taxon>
        <taxon>Ecdysozoa</taxon>
        <taxon>Arthropoda</taxon>
        <taxon>Hexapoda</taxon>
        <taxon>Insecta</taxon>
        <taxon>Pterygota</taxon>
        <taxon>Neoptera</taxon>
        <taxon>Endopterygota</taxon>
        <taxon>Coleoptera</taxon>
        <taxon>Polyphaga</taxon>
        <taxon>Elateriformia</taxon>
        <taxon>Elateroidea</taxon>
        <taxon>Elateridae</taxon>
        <taxon>Agrypninae</taxon>
        <taxon>Pyrophorini</taxon>
        <taxon>Ignelater</taxon>
    </lineage>
</organism>
<dbReference type="EMBL" id="VTPC01000747">
    <property type="protein sequence ID" value="KAF2904531.1"/>
    <property type="molecule type" value="Genomic_DNA"/>
</dbReference>
<evidence type="ECO:0000313" key="3">
    <source>
        <dbReference type="Proteomes" id="UP000801492"/>
    </source>
</evidence>
<evidence type="ECO:0000313" key="2">
    <source>
        <dbReference type="EMBL" id="KAF2904531.1"/>
    </source>
</evidence>
<accession>A0A8K0GM19</accession>